<reference evidence="2 3" key="1">
    <citation type="journal article" date="2015" name="Stand. Genomic Sci.">
        <title>Genomic Encyclopedia of Bacterial and Archaeal Type Strains, Phase III: the genomes of soil and plant-associated and newly described type strains.</title>
        <authorList>
            <person name="Whitman W.B."/>
            <person name="Woyke T."/>
            <person name="Klenk H.P."/>
            <person name="Zhou Y."/>
            <person name="Lilburn T.G."/>
            <person name="Beck B.J."/>
            <person name="De Vos P."/>
            <person name="Vandamme P."/>
            <person name="Eisen J.A."/>
            <person name="Garrity G."/>
            <person name="Hugenholtz P."/>
            <person name="Kyrpides N.C."/>
        </authorList>
    </citation>
    <scope>NUCLEOTIDE SEQUENCE [LARGE SCALE GENOMIC DNA]</scope>
    <source>
        <strain evidence="2 3">CGMCC 1.2546</strain>
    </source>
</reference>
<evidence type="ECO:0008006" key="4">
    <source>
        <dbReference type="Google" id="ProtNLM"/>
    </source>
</evidence>
<feature type="transmembrane region" description="Helical" evidence="1">
    <location>
        <begin position="68"/>
        <end position="89"/>
    </location>
</feature>
<gene>
    <name evidence="2" type="ORF">IQ26_03477</name>
</gene>
<dbReference type="OrthoDB" id="8085742at2"/>
<accession>A0A562NRI9</accession>
<comment type="caution">
    <text evidence="2">The sequence shown here is derived from an EMBL/GenBank/DDBJ whole genome shotgun (WGS) entry which is preliminary data.</text>
</comment>
<keyword evidence="1" id="KW-0812">Transmembrane</keyword>
<dbReference type="Proteomes" id="UP000317122">
    <property type="component" value="Unassembled WGS sequence"/>
</dbReference>
<organism evidence="2 3">
    <name type="scientific">Mesorhizobium tianshanense</name>
    <dbReference type="NCBI Taxonomy" id="39844"/>
    <lineage>
        <taxon>Bacteria</taxon>
        <taxon>Pseudomonadati</taxon>
        <taxon>Pseudomonadota</taxon>
        <taxon>Alphaproteobacteria</taxon>
        <taxon>Hyphomicrobiales</taxon>
        <taxon>Phyllobacteriaceae</taxon>
        <taxon>Mesorhizobium</taxon>
    </lineage>
</organism>
<evidence type="ECO:0000313" key="2">
    <source>
        <dbReference type="EMBL" id="TWI34819.1"/>
    </source>
</evidence>
<evidence type="ECO:0000256" key="1">
    <source>
        <dbReference type="SAM" id="Phobius"/>
    </source>
</evidence>
<keyword evidence="1" id="KW-1133">Transmembrane helix</keyword>
<proteinExistence type="predicted"/>
<feature type="transmembrane region" description="Helical" evidence="1">
    <location>
        <begin position="95"/>
        <end position="119"/>
    </location>
</feature>
<sequence length="122" mass="13127">MRFQLVTERIAFFVTLLAVLVLALLPMPRLREFGLDVGFHYDKLNHATAFAALIFFGSLSWPERKAKLVLFLALVGAAIEVAQGTALMARDFDGLDWAADCAGIACGLIAVSCVSSLAARAP</sequence>
<dbReference type="RefSeq" id="WP_145719398.1">
    <property type="nucleotide sequence ID" value="NZ_BSPF01000001.1"/>
</dbReference>
<keyword evidence="1" id="KW-0472">Membrane</keyword>
<name>A0A562NRI9_9HYPH</name>
<keyword evidence="3" id="KW-1185">Reference proteome</keyword>
<dbReference type="AlphaFoldDB" id="A0A562NRI9"/>
<evidence type="ECO:0000313" key="3">
    <source>
        <dbReference type="Proteomes" id="UP000317122"/>
    </source>
</evidence>
<protein>
    <recommendedName>
        <fullName evidence="4">VanZ like protein</fullName>
    </recommendedName>
</protein>
<dbReference type="EMBL" id="VLKT01000020">
    <property type="protein sequence ID" value="TWI34819.1"/>
    <property type="molecule type" value="Genomic_DNA"/>
</dbReference>
<feature type="transmembrane region" description="Helical" evidence="1">
    <location>
        <begin position="44"/>
        <end position="61"/>
    </location>
</feature>